<name>A0AA92N6A6_9CAUD</name>
<dbReference type="EMBL" id="MZ005682">
    <property type="protein sequence ID" value="QXO14575.1"/>
    <property type="molecule type" value="Genomic_DNA"/>
</dbReference>
<dbReference type="InterPro" id="IPR004211">
    <property type="entry name" value="Endonuclease_7"/>
</dbReference>
<dbReference type="Proteomes" id="UP000828307">
    <property type="component" value="Segment"/>
</dbReference>
<dbReference type="GeneID" id="77954477"/>
<organism evidence="1 2">
    <name type="scientific">Arthrobacter phage Kaylissa</name>
    <dbReference type="NCBI Taxonomy" id="2835951"/>
    <lineage>
        <taxon>Viruses</taxon>
        <taxon>Duplodnaviria</taxon>
        <taxon>Heunggongvirae</taxon>
        <taxon>Uroviricota</taxon>
        <taxon>Caudoviricetes</taxon>
        <taxon>Casidaviridae</taxon>
        <taxon>Yangvirus</taxon>
        <taxon>Yangvirus kaylissa</taxon>
    </lineage>
</organism>
<dbReference type="Gene3D" id="3.40.1800.10">
    <property type="entry name" value="His-Me finger endonucleases"/>
    <property type="match status" value="1"/>
</dbReference>
<protein>
    <submittedName>
        <fullName evidence="1">HNH endonuclease</fullName>
    </submittedName>
</protein>
<reference evidence="1 2" key="1">
    <citation type="submission" date="2021-04" db="EMBL/GenBank/DDBJ databases">
        <authorList>
            <person name="Kamruzzaman M.A."/>
            <person name="Dewar K."/>
            <person name="Aftab B."/>
            <person name="Banker N."/>
            <person name="Cha Y."/>
            <person name="Chothani M."/>
            <person name="Dar H."/>
            <person name="Gadula S."/>
            <person name="Gajera P."/>
            <person name="Hussain A.-R."/>
            <person name="Jawad W."/>
            <person name="Khalfan F."/>
            <person name="Lee Y.J."/>
            <person name="Multani H.K."/>
            <person name="Pallothu N."/>
            <person name="Pietraru A."/>
            <person name="Unan M."/>
            <person name="Vathappallil P.V."/>
            <person name="Zaman A.A."/>
            <person name="Holloway J.R."/>
            <person name="Gibb B.P."/>
            <person name="Furlong K.P."/>
            <person name="Rudner A.D."/>
            <person name="Beyer A.R."/>
            <person name="Chong R.A."/>
            <person name="Edgington N.P."/>
            <person name="Freise A.C."/>
            <person name="Garcia Costas A.M."/>
            <person name="Klyczek K.K."/>
            <person name="Swerdlow S.J."/>
            <person name="Garlena R.A."/>
            <person name="Russell D.A."/>
            <person name="Jacobs-Sera D."/>
            <person name="Hatfull G.F."/>
        </authorList>
    </citation>
    <scope>NUCLEOTIDE SEQUENCE [LARGE SCALE GENOMIC DNA]</scope>
</reference>
<gene>
    <name evidence="1" type="primary">41</name>
    <name evidence="1" type="ORF">SEA_KAYLISSA_41</name>
</gene>
<proteinExistence type="predicted"/>
<dbReference type="InterPro" id="IPR044925">
    <property type="entry name" value="His-Me_finger_sf"/>
</dbReference>
<evidence type="ECO:0000313" key="2">
    <source>
        <dbReference type="Proteomes" id="UP000828307"/>
    </source>
</evidence>
<evidence type="ECO:0000313" key="1">
    <source>
        <dbReference type="EMBL" id="QXO14575.1"/>
    </source>
</evidence>
<accession>A0AA92N6A6</accession>
<keyword evidence="1" id="KW-0378">Hydrolase</keyword>
<dbReference type="RefSeq" id="YP_010678087.1">
    <property type="nucleotide sequence ID" value="NC_071030.1"/>
</dbReference>
<dbReference type="InterPro" id="IPR038563">
    <property type="entry name" value="Endonuclease_7_sf"/>
</dbReference>
<dbReference type="GO" id="GO:0004519">
    <property type="term" value="F:endonuclease activity"/>
    <property type="evidence" value="ECO:0007669"/>
    <property type="project" value="UniProtKB-KW"/>
</dbReference>
<keyword evidence="2" id="KW-1185">Reference proteome</keyword>
<keyword evidence="1" id="KW-0540">Nuclease</keyword>
<sequence length="147" mass="16409">MPTETKICARCKEEKPLDAFYTRSDNGKPHANCKPCHAARQRELYAESPERRAKIAERLASDRHKQRKAELLYGMDPGDYARLLAEQGGTCSICHQPPSGHRLCVDHDHTSGKVRGLLCHNCNRAIGLLGDDPERVASAAAYLERTK</sequence>
<dbReference type="SUPFAM" id="SSF54060">
    <property type="entry name" value="His-Me finger endonucleases"/>
    <property type="match status" value="1"/>
</dbReference>
<keyword evidence="1" id="KW-0255">Endonuclease</keyword>
<dbReference type="Pfam" id="PF02945">
    <property type="entry name" value="Endonuclease_7"/>
    <property type="match status" value="1"/>
</dbReference>
<dbReference type="KEGG" id="vg:77954477"/>